<dbReference type="AlphaFoldDB" id="A0AAD9B063"/>
<feature type="signal peptide" evidence="1">
    <location>
        <begin position="1"/>
        <end position="21"/>
    </location>
</feature>
<keyword evidence="1" id="KW-0732">Signal</keyword>
<protein>
    <submittedName>
        <fullName evidence="2">Uncharacterized protein</fullName>
    </submittedName>
</protein>
<proteinExistence type="predicted"/>
<evidence type="ECO:0000256" key="1">
    <source>
        <dbReference type="SAM" id="SignalP"/>
    </source>
</evidence>
<dbReference type="Pfam" id="PF19287">
    <property type="entry name" value="DUF5910"/>
    <property type="match status" value="1"/>
</dbReference>
<dbReference type="PROSITE" id="PS51257">
    <property type="entry name" value="PROKAR_LIPOPROTEIN"/>
    <property type="match status" value="1"/>
</dbReference>
<comment type="caution">
    <text evidence="2">The sequence shown here is derived from an EMBL/GenBank/DDBJ whole genome shotgun (WGS) entry which is preliminary data.</text>
</comment>
<feature type="chain" id="PRO_5042095398" evidence="1">
    <location>
        <begin position="22"/>
        <end position="198"/>
    </location>
</feature>
<evidence type="ECO:0000313" key="2">
    <source>
        <dbReference type="EMBL" id="KAK1854914.1"/>
    </source>
</evidence>
<dbReference type="EMBL" id="JAQOWY010000029">
    <property type="protein sequence ID" value="KAK1854914.1"/>
    <property type="molecule type" value="Genomic_DNA"/>
</dbReference>
<gene>
    <name evidence="2" type="ORF">CCHR01_02467</name>
</gene>
<keyword evidence="3" id="KW-1185">Reference proteome</keyword>
<evidence type="ECO:0000313" key="3">
    <source>
        <dbReference type="Proteomes" id="UP001243330"/>
    </source>
</evidence>
<dbReference type="InterPro" id="IPR045564">
    <property type="entry name" value="DUF5910"/>
</dbReference>
<dbReference type="Proteomes" id="UP001243330">
    <property type="component" value="Unassembled WGS sequence"/>
</dbReference>
<sequence length="198" mass="22110">MFCNALKYAILASVLAGCVAADRVLIGFRVVSAKEAAIINDKSNIFRDSEYDDLAEGRGSTQIGRGVYLSGSPVGWHASSSSWYCYVKADESRLDSTPKTWIPKISASGTHLWGASESTILNYVRAQMESGEDEDNSLRLGLIELNEPNEQLLIPTSMANNDALDFYARCFASQYELSQHYWEVVNYDSWTKQRGRKE</sequence>
<accession>A0AAD9B063</accession>
<reference evidence="2" key="1">
    <citation type="submission" date="2023-01" db="EMBL/GenBank/DDBJ databases">
        <title>Colletotrichum chrysophilum M932 genome sequence.</title>
        <authorList>
            <person name="Baroncelli R."/>
        </authorList>
    </citation>
    <scope>NUCLEOTIDE SEQUENCE</scope>
    <source>
        <strain evidence="2">M932</strain>
    </source>
</reference>
<organism evidence="2 3">
    <name type="scientific">Colletotrichum chrysophilum</name>
    <dbReference type="NCBI Taxonomy" id="1836956"/>
    <lineage>
        <taxon>Eukaryota</taxon>
        <taxon>Fungi</taxon>
        <taxon>Dikarya</taxon>
        <taxon>Ascomycota</taxon>
        <taxon>Pezizomycotina</taxon>
        <taxon>Sordariomycetes</taxon>
        <taxon>Hypocreomycetidae</taxon>
        <taxon>Glomerellales</taxon>
        <taxon>Glomerellaceae</taxon>
        <taxon>Colletotrichum</taxon>
        <taxon>Colletotrichum gloeosporioides species complex</taxon>
    </lineage>
</organism>
<name>A0AAD9B063_9PEZI</name>